<evidence type="ECO:0000313" key="1">
    <source>
        <dbReference type="EMBL" id="PRH81742.1"/>
    </source>
</evidence>
<dbReference type="AlphaFoldDB" id="A0A2P6M6Z3"/>
<protein>
    <submittedName>
        <fullName evidence="1">Uncharacterized protein</fullName>
    </submittedName>
</protein>
<organism evidence="1 2">
    <name type="scientific">Arenimonas caeni</name>
    <dbReference type="NCBI Taxonomy" id="2058085"/>
    <lineage>
        <taxon>Bacteria</taxon>
        <taxon>Pseudomonadati</taxon>
        <taxon>Pseudomonadota</taxon>
        <taxon>Gammaproteobacteria</taxon>
        <taxon>Lysobacterales</taxon>
        <taxon>Lysobacteraceae</taxon>
        <taxon>Arenimonas</taxon>
    </lineage>
</organism>
<evidence type="ECO:0000313" key="2">
    <source>
        <dbReference type="Proteomes" id="UP000241736"/>
    </source>
</evidence>
<accession>A0A2P6M6Z3</accession>
<reference evidence="1 2" key="1">
    <citation type="submission" date="2018-03" db="EMBL/GenBank/DDBJ databases">
        <title>Arenimonas caeni sp. nov., isolated from activated sludge.</title>
        <authorList>
            <person name="Liu H."/>
        </authorList>
    </citation>
    <scope>NUCLEOTIDE SEQUENCE [LARGE SCALE GENOMIC DNA]</scope>
    <source>
        <strain evidence="2">z29</strain>
    </source>
</reference>
<dbReference type="Proteomes" id="UP000241736">
    <property type="component" value="Unassembled WGS sequence"/>
</dbReference>
<proteinExistence type="predicted"/>
<comment type="caution">
    <text evidence="1">The sequence shown here is derived from an EMBL/GenBank/DDBJ whole genome shotgun (WGS) entry which is preliminary data.</text>
</comment>
<gene>
    <name evidence="1" type="ORF">C6N40_10980</name>
</gene>
<keyword evidence="2" id="KW-1185">Reference proteome</keyword>
<dbReference type="EMBL" id="PVLF01000018">
    <property type="protein sequence ID" value="PRH81742.1"/>
    <property type="molecule type" value="Genomic_DNA"/>
</dbReference>
<dbReference type="RefSeq" id="WP_106991073.1">
    <property type="nucleotide sequence ID" value="NZ_KZ679095.1"/>
</dbReference>
<name>A0A2P6M6Z3_9GAMM</name>
<dbReference type="OrthoDB" id="5975962at2"/>
<sequence length="119" mass="12562">MVTIETEEGLYTATSGEDLPLPAQFPGDVVLPVDARVLTSMTLGPAVSVSLRSPRSLGLVFDEFRAAQLAAGWREDVALEQAPVQALGFHKDGRRLEANFVAEPGGGTTLAISLRPASD</sequence>